<keyword evidence="2" id="KW-1185">Reference proteome</keyword>
<reference evidence="1 2" key="1">
    <citation type="submission" date="2019-04" db="EMBL/GenBank/DDBJ databases">
        <title>Friends and foes A comparative genomics study of 23 Aspergillus species from section Flavi.</title>
        <authorList>
            <consortium name="DOE Joint Genome Institute"/>
            <person name="Kjaerbolling I."/>
            <person name="Vesth T."/>
            <person name="Frisvad J.C."/>
            <person name="Nybo J.L."/>
            <person name="Theobald S."/>
            <person name="Kildgaard S."/>
            <person name="Isbrandt T."/>
            <person name="Kuo A."/>
            <person name="Sato A."/>
            <person name="Lyhne E.K."/>
            <person name="Kogle M.E."/>
            <person name="Wiebenga A."/>
            <person name="Kun R.S."/>
            <person name="Lubbers R.J."/>
            <person name="Makela M.R."/>
            <person name="Barry K."/>
            <person name="Chovatia M."/>
            <person name="Clum A."/>
            <person name="Daum C."/>
            <person name="Haridas S."/>
            <person name="He G."/>
            <person name="LaButti K."/>
            <person name="Lipzen A."/>
            <person name="Mondo S."/>
            <person name="Riley R."/>
            <person name="Salamov A."/>
            <person name="Simmons B.A."/>
            <person name="Magnuson J.K."/>
            <person name="Henrissat B."/>
            <person name="Mortensen U.H."/>
            <person name="Larsen T.O."/>
            <person name="Devries R.P."/>
            <person name="Grigoriev I.V."/>
            <person name="Machida M."/>
            <person name="Baker S.E."/>
            <person name="Andersen M.R."/>
        </authorList>
    </citation>
    <scope>NUCLEOTIDE SEQUENCE [LARGE SCALE GENOMIC DNA]</scope>
    <source>
        <strain evidence="1 2">CBS 117625</strain>
    </source>
</reference>
<evidence type="ECO:0008006" key="3">
    <source>
        <dbReference type="Google" id="ProtNLM"/>
    </source>
</evidence>
<name>A0A5N6SMW4_ASPPS</name>
<dbReference type="OrthoDB" id="21502at2759"/>
<accession>A0A5N6SMW4</accession>
<dbReference type="Pfam" id="PF02458">
    <property type="entry name" value="Transferase"/>
    <property type="match status" value="1"/>
</dbReference>
<gene>
    <name evidence="1" type="ORF">BDV38DRAFT_285042</name>
</gene>
<dbReference type="InterPro" id="IPR023213">
    <property type="entry name" value="CAT-like_dom_sf"/>
</dbReference>
<dbReference type="GeneID" id="43644613"/>
<protein>
    <recommendedName>
        <fullName evidence="3">Transferase family-domain-containing protein</fullName>
    </recommendedName>
</protein>
<proteinExistence type="predicted"/>
<dbReference type="AlphaFoldDB" id="A0A5N6SMW4"/>
<dbReference type="RefSeq" id="XP_031911272.1">
    <property type="nucleotide sequence ID" value="XM_032060403.1"/>
</dbReference>
<dbReference type="Gene3D" id="3.30.559.10">
    <property type="entry name" value="Chloramphenicol acetyltransferase-like domain"/>
    <property type="match status" value="2"/>
</dbReference>
<organism evidence="1 2">
    <name type="scientific">Aspergillus pseudotamarii</name>
    <dbReference type="NCBI Taxonomy" id="132259"/>
    <lineage>
        <taxon>Eukaryota</taxon>
        <taxon>Fungi</taxon>
        <taxon>Dikarya</taxon>
        <taxon>Ascomycota</taxon>
        <taxon>Pezizomycotina</taxon>
        <taxon>Eurotiomycetes</taxon>
        <taxon>Eurotiomycetidae</taxon>
        <taxon>Eurotiales</taxon>
        <taxon>Aspergillaceae</taxon>
        <taxon>Aspergillus</taxon>
        <taxon>Aspergillus subgen. Circumdati</taxon>
    </lineage>
</organism>
<evidence type="ECO:0000313" key="1">
    <source>
        <dbReference type="EMBL" id="KAE8135209.1"/>
    </source>
</evidence>
<evidence type="ECO:0000313" key="2">
    <source>
        <dbReference type="Proteomes" id="UP000325672"/>
    </source>
</evidence>
<sequence length="500" mass="57074">MDAIRYFLGMRDRRQPKSTELESDIYPVHLLDDAKCLRGCPSYLFRFNDVLDAKRLSDSLSRLLEIGDWRKLGGRFRRKADGRLEIVVPKQFSVDQPSLTFTHDVFHTSIEDHPLGRRLPKPTKSSSVFPLPSDLRTFAGPGAPVTIKEIIQEQTPLTTLHITSFTDATIVVFSWPHVLMDAMGTRSLLHNWSLVLNGKEEEVSALASAREDIIGTELEKKEQTEDLLNDRKQLGPIRLLLFALRIFFQNISGPRFEERTVFIKGNYFDELKSRAQSEHSHVACCKSEAKNAFISDGDVFAAWAVHMVALSEPGLRSISFYTIINARYRLPVLQRNPREEYIQNLLAASYSNFSREMASGCLGPIARVHRENMSEQTTEEQIWSYLRMQREHIRKRNNYKYNPGDRNATPIIFNNLSKGEILHVVDFTSAVLKQGEADDSRSNPIGTALCFTPMGSRMINQLFGTPYLHVLGKDHAGNYRVTALLRPQMWARIEEELNAF</sequence>
<dbReference type="EMBL" id="ML743595">
    <property type="protein sequence ID" value="KAE8135209.1"/>
    <property type="molecule type" value="Genomic_DNA"/>
</dbReference>
<dbReference type="Proteomes" id="UP000325672">
    <property type="component" value="Unassembled WGS sequence"/>
</dbReference>